<dbReference type="PANTHER" id="PTHR10174">
    <property type="entry name" value="ALPHA-TOCOPHEROL TRANSFER PROTEIN-RELATED"/>
    <property type="match status" value="1"/>
</dbReference>
<sequence>MVELESTTEDLRIVTNTHLSKRSNQKTVKNRWKILNMLDVSFDIVEQYVRFPKIERREVQKILEWIRAQPHMPNLSEGEILIFYIACQCSSEMTKQVIDTNLTCHTHVDEFFNNLDPEYAAMERAMRVDAMFILPKLTPEGHRVTIGKLIDLNASNFNFADAIKFFEWRERCAIVIKLV</sequence>
<dbReference type="PANTHER" id="PTHR10174:SF213">
    <property type="entry name" value="CRAL-TRIO DOMAIN-CONTAINING PROTEIN"/>
    <property type="match status" value="1"/>
</dbReference>
<dbReference type="AlphaFoldDB" id="A0A1B0B365"/>
<dbReference type="EnsemblMetazoa" id="GPPI017342-RA">
    <property type="protein sequence ID" value="GPPI017342-PA"/>
    <property type="gene ID" value="GPPI017342"/>
</dbReference>
<dbReference type="GO" id="GO:0016020">
    <property type="term" value="C:membrane"/>
    <property type="evidence" value="ECO:0007669"/>
    <property type="project" value="TreeGrafter"/>
</dbReference>
<evidence type="ECO:0000313" key="2">
    <source>
        <dbReference type="Proteomes" id="UP000092460"/>
    </source>
</evidence>
<keyword evidence="2" id="KW-1185">Reference proteome</keyword>
<name>A0A1B0B365_9MUSC</name>
<reference evidence="1" key="2">
    <citation type="submission" date="2020-05" db="UniProtKB">
        <authorList>
            <consortium name="EnsemblMetazoa"/>
        </authorList>
    </citation>
    <scope>IDENTIFICATION</scope>
    <source>
        <strain evidence="1">IAEA</strain>
    </source>
</reference>
<dbReference type="Proteomes" id="UP000092460">
    <property type="component" value="Unassembled WGS sequence"/>
</dbReference>
<dbReference type="STRING" id="67801.A0A1B0B365"/>
<protein>
    <submittedName>
        <fullName evidence="1">Uncharacterized protein</fullName>
    </submittedName>
</protein>
<evidence type="ECO:0000313" key="1">
    <source>
        <dbReference type="EnsemblMetazoa" id="GPPI017342-PA"/>
    </source>
</evidence>
<accession>A0A1B0B365</accession>
<reference evidence="2" key="1">
    <citation type="submission" date="2015-01" db="EMBL/GenBank/DDBJ databases">
        <authorList>
            <person name="Aksoy S."/>
            <person name="Warren W."/>
            <person name="Wilson R.K."/>
        </authorList>
    </citation>
    <scope>NUCLEOTIDE SEQUENCE [LARGE SCALE GENOMIC DNA]</scope>
    <source>
        <strain evidence="2">IAEA</strain>
    </source>
</reference>
<organism evidence="1 2">
    <name type="scientific">Glossina palpalis gambiensis</name>
    <dbReference type="NCBI Taxonomy" id="67801"/>
    <lineage>
        <taxon>Eukaryota</taxon>
        <taxon>Metazoa</taxon>
        <taxon>Ecdysozoa</taxon>
        <taxon>Arthropoda</taxon>
        <taxon>Hexapoda</taxon>
        <taxon>Insecta</taxon>
        <taxon>Pterygota</taxon>
        <taxon>Neoptera</taxon>
        <taxon>Endopterygota</taxon>
        <taxon>Diptera</taxon>
        <taxon>Brachycera</taxon>
        <taxon>Muscomorpha</taxon>
        <taxon>Hippoboscoidea</taxon>
        <taxon>Glossinidae</taxon>
        <taxon>Glossina</taxon>
    </lineage>
</organism>
<proteinExistence type="predicted"/>
<dbReference type="VEuPathDB" id="VectorBase:GPPI017342"/>
<dbReference type="GO" id="GO:1902936">
    <property type="term" value="F:phosphatidylinositol bisphosphate binding"/>
    <property type="evidence" value="ECO:0007669"/>
    <property type="project" value="TreeGrafter"/>
</dbReference>
<dbReference type="EMBL" id="JXJN01007777">
    <property type="status" value="NOT_ANNOTATED_CDS"/>
    <property type="molecule type" value="Genomic_DNA"/>
</dbReference>